<dbReference type="PANTHER" id="PTHR46321">
    <property type="entry name" value="KIF1-BINDING PROTEIN"/>
    <property type="match status" value="1"/>
</dbReference>
<dbReference type="Proteomes" id="UP000492820">
    <property type="component" value="Unassembled WGS sequence"/>
</dbReference>
<keyword evidence="4" id="KW-0963">Cytoplasm</keyword>
<dbReference type="InterPro" id="IPR022083">
    <property type="entry name" value="KBP"/>
</dbReference>
<evidence type="ECO:0000256" key="4">
    <source>
        <dbReference type="ARBA" id="ARBA00022490"/>
    </source>
</evidence>
<dbReference type="AlphaFoldDB" id="A0A068WVB5"/>
<protein>
    <recommendedName>
        <fullName evidence="3">KIF-binding protein</fullName>
    </recommendedName>
</protein>
<reference evidence="8" key="3">
    <citation type="submission" date="2020-10" db="UniProtKB">
        <authorList>
            <consortium name="WormBaseParasite"/>
        </authorList>
    </citation>
    <scope>IDENTIFICATION</scope>
</reference>
<comment type="similarity">
    <text evidence="2">Belongs to the KIF-binding protein family.</text>
</comment>
<proteinExistence type="inferred from homology"/>
<name>A0A068WVB5_ECHGR</name>
<sequence length="653" mass="73839">MSTKETSIDLHCPSQSMDEKMDSFYTEAAKSFKELYQLEFAPSNDPKSSAIFANKYKIRGILIAQADKAKALLATGNLDAALLWGFFTAKLANNFIETEEPRVEARNRLLEVVKFCESRVDLETREDLLKFSGLLQYVYNSLAVATEVDAKDGEQSALFWLEKAKSIYEKFKLMIDDSERPECWESLAMLTTLLEQDCLVKEVYENKSEKQKAAEFCLETLRRQLQFSPVVDNLLSTYGVANQKEIRVNKRDSVAVSPSDWLVSSLQRFDPKDWANNTAALSEYYVETEEFGKALECLMTARTVVCESFQNGNSSGLGHNLNGTKLWADISWLTSEYSLGLLEGGSKVILGSRFTIDPELVDTSPSYGNLFNQDTTKALQEAYGEPIQDTGLTTMISELSIMPKAYPAAARLFRWTCRSLSEALLYYRLDERCTEAIKLIRAHASAYGFLATFEADLPRKCCMQKRRVDLLEDLLAQLNPRFYMLACRTIMSECAEALTALRDLNEEKMKRTTIRTSPTSSLSSTNIVAELSKLAKKVNGLGLRALEMYKRLLDSFLTPANQREPDLYEEEWLPHVLMAHFYSARLHSKTIVAGAPRNRVEKLNLAMKAYEKMVEIADKHARSGYKVDMPEVEIAREMTQLLAGQIARTPLDA</sequence>
<dbReference type="PANTHER" id="PTHR46321:SF1">
    <property type="entry name" value="KIF-BINDING PROTEIN"/>
    <property type="match status" value="1"/>
</dbReference>
<dbReference type="WBParaSite" id="EgrG_000409600">
    <property type="protein sequence ID" value="EgrG_000409600"/>
    <property type="gene ID" value="EgrG_000409600"/>
</dbReference>
<reference evidence="6" key="2">
    <citation type="submission" date="2014-06" db="EMBL/GenBank/DDBJ databases">
        <authorList>
            <person name="Aslett M."/>
        </authorList>
    </citation>
    <scope>NUCLEOTIDE SEQUENCE</scope>
</reference>
<dbReference type="EMBL" id="LK028594">
    <property type="protein sequence ID" value="CDS23758.1"/>
    <property type="molecule type" value="Genomic_DNA"/>
</dbReference>
<reference evidence="6 7" key="1">
    <citation type="journal article" date="2013" name="Nature">
        <title>The genomes of four tapeworm species reveal adaptations to parasitism.</title>
        <authorList>
            <person name="Tsai I.J."/>
            <person name="Zarowiecki M."/>
            <person name="Holroyd N."/>
            <person name="Garciarrubio A."/>
            <person name="Sanchez-Flores A."/>
            <person name="Brooks K.L."/>
            <person name="Tracey A."/>
            <person name="Bobes R.J."/>
            <person name="Fragoso G."/>
            <person name="Sciutto E."/>
            <person name="Aslett M."/>
            <person name="Beasley H."/>
            <person name="Bennett H.M."/>
            <person name="Cai J."/>
            <person name="Camicia F."/>
            <person name="Clark R."/>
            <person name="Cucher M."/>
            <person name="De Silva N."/>
            <person name="Day T.A."/>
            <person name="Deplazes P."/>
            <person name="Estrada K."/>
            <person name="Fernandez C."/>
            <person name="Holland P.W."/>
            <person name="Hou J."/>
            <person name="Hu S."/>
            <person name="Huckvale T."/>
            <person name="Hung S.S."/>
            <person name="Kamenetzky L."/>
            <person name="Keane J.A."/>
            <person name="Kiss F."/>
            <person name="Koziol U."/>
            <person name="Lambert O."/>
            <person name="Liu K."/>
            <person name="Luo X."/>
            <person name="Luo Y."/>
            <person name="Macchiaroli N."/>
            <person name="Nichol S."/>
            <person name="Paps J."/>
            <person name="Parkinson J."/>
            <person name="Pouchkina-Stantcheva N."/>
            <person name="Riddiford N."/>
            <person name="Rosenzvit M."/>
            <person name="Salinas G."/>
            <person name="Wasmuth J.D."/>
            <person name="Zamanian M."/>
            <person name="Zheng Y."/>
            <person name="Cai X."/>
            <person name="Soberon X."/>
            <person name="Olson P.D."/>
            <person name="Laclette J.P."/>
            <person name="Brehm K."/>
            <person name="Berriman M."/>
            <person name="Garciarrubio A."/>
            <person name="Bobes R.J."/>
            <person name="Fragoso G."/>
            <person name="Sanchez-Flores A."/>
            <person name="Estrada K."/>
            <person name="Cevallos M.A."/>
            <person name="Morett E."/>
            <person name="Gonzalez V."/>
            <person name="Portillo T."/>
            <person name="Ochoa-Leyva A."/>
            <person name="Jose M.V."/>
            <person name="Sciutto E."/>
            <person name="Landa A."/>
            <person name="Jimenez L."/>
            <person name="Valdes V."/>
            <person name="Carrero J.C."/>
            <person name="Larralde C."/>
            <person name="Morales-Montor J."/>
            <person name="Limon-Lason J."/>
            <person name="Soberon X."/>
            <person name="Laclette J.P."/>
        </authorList>
    </citation>
    <scope>NUCLEOTIDE SEQUENCE [LARGE SCALE GENOMIC DNA]</scope>
</reference>
<evidence type="ECO:0000256" key="1">
    <source>
        <dbReference type="ARBA" id="ARBA00004245"/>
    </source>
</evidence>
<evidence type="ECO:0000256" key="3">
    <source>
        <dbReference type="ARBA" id="ARBA00016840"/>
    </source>
</evidence>
<evidence type="ECO:0000313" key="8">
    <source>
        <dbReference type="WBParaSite" id="EgrG_000409600"/>
    </source>
</evidence>
<dbReference type="OrthoDB" id="409897at2759"/>
<dbReference type="Pfam" id="PF12309">
    <property type="entry name" value="KBP_C"/>
    <property type="match status" value="1"/>
</dbReference>
<evidence type="ECO:0000313" key="6">
    <source>
        <dbReference type="EMBL" id="CDS23758.1"/>
    </source>
</evidence>
<organism evidence="6">
    <name type="scientific">Echinococcus granulosus</name>
    <name type="common">Hydatid tapeworm</name>
    <dbReference type="NCBI Taxonomy" id="6210"/>
    <lineage>
        <taxon>Eukaryota</taxon>
        <taxon>Metazoa</taxon>
        <taxon>Spiralia</taxon>
        <taxon>Lophotrochozoa</taxon>
        <taxon>Platyhelminthes</taxon>
        <taxon>Cestoda</taxon>
        <taxon>Eucestoda</taxon>
        <taxon>Cyclophyllidea</taxon>
        <taxon>Taeniidae</taxon>
        <taxon>Echinococcus</taxon>
        <taxon>Echinococcus granulosus group</taxon>
    </lineage>
</organism>
<evidence type="ECO:0000256" key="2">
    <source>
        <dbReference type="ARBA" id="ARBA00010305"/>
    </source>
</evidence>
<comment type="subcellular location">
    <subcellularLocation>
        <location evidence="1">Cytoplasm</location>
        <location evidence="1">Cytoskeleton</location>
    </subcellularLocation>
</comment>
<accession>A0A068WVB5</accession>
<keyword evidence="5" id="KW-0206">Cytoskeleton</keyword>
<evidence type="ECO:0000256" key="5">
    <source>
        <dbReference type="ARBA" id="ARBA00023212"/>
    </source>
</evidence>
<gene>
    <name evidence="8" type="primary">EGR_07433</name>
    <name evidence="6" type="ORF">EgrG_000409600</name>
</gene>
<dbReference type="GO" id="GO:0005856">
    <property type="term" value="C:cytoskeleton"/>
    <property type="evidence" value="ECO:0007669"/>
    <property type="project" value="UniProtKB-SubCell"/>
</dbReference>
<evidence type="ECO:0000313" key="7">
    <source>
        <dbReference type="Proteomes" id="UP000492820"/>
    </source>
</evidence>